<evidence type="ECO:0000256" key="1">
    <source>
        <dbReference type="SAM" id="MobiDB-lite"/>
    </source>
</evidence>
<gene>
    <name evidence="2" type="ORF">EYF80_016221</name>
</gene>
<feature type="compositionally biased region" description="Pro residues" evidence="1">
    <location>
        <begin position="182"/>
        <end position="192"/>
    </location>
</feature>
<sequence>MWASDRHGSVPISTPGSSPRQRRYPSAPVTTGEAPPTGALLTDTVAQGHKGLHKNVETQAEAWSIDGGGEPSCARYLHDLGVDLVQLGALVPLPAELLVPGVLLPERVQQLHHLRLGQQLLLHGTPGRAWRSEEGEGVRRRGSRGRGYGPGEREGEGLQPKTRDHRIALRWSDADTQGIHPSLPPSLHPSIPPSLWTNTREEEEDELQTKTSFSSPADTGARCLPACGLAAAAGRPGTARFASARFGSARRHNDLHSAAAGCGCRGSDAPLTAASSARALSTTPGSISKY</sequence>
<accession>A0A4Z2I6F6</accession>
<comment type="caution">
    <text evidence="2">The sequence shown here is derived from an EMBL/GenBank/DDBJ whole genome shotgun (WGS) entry which is preliminary data.</text>
</comment>
<proteinExistence type="predicted"/>
<dbReference type="Proteomes" id="UP000314294">
    <property type="component" value="Unassembled WGS sequence"/>
</dbReference>
<feature type="region of interest" description="Disordered" evidence="1">
    <location>
        <begin position="176"/>
        <end position="216"/>
    </location>
</feature>
<feature type="region of interest" description="Disordered" evidence="1">
    <location>
        <begin position="127"/>
        <end position="163"/>
    </location>
</feature>
<protein>
    <submittedName>
        <fullName evidence="2">Uncharacterized protein</fullName>
    </submittedName>
</protein>
<name>A0A4Z2I6F6_9TELE</name>
<dbReference type="AlphaFoldDB" id="A0A4Z2I6F6"/>
<feature type="compositionally biased region" description="Basic and acidic residues" evidence="1">
    <location>
        <begin position="151"/>
        <end position="163"/>
    </location>
</feature>
<feature type="compositionally biased region" description="Basic and acidic residues" evidence="1">
    <location>
        <begin position="130"/>
        <end position="139"/>
    </location>
</feature>
<feature type="region of interest" description="Disordered" evidence="1">
    <location>
        <begin position="1"/>
        <end position="40"/>
    </location>
</feature>
<reference evidence="2 3" key="1">
    <citation type="submission" date="2019-03" db="EMBL/GenBank/DDBJ databases">
        <title>First draft genome of Liparis tanakae, snailfish: a comprehensive survey of snailfish specific genes.</title>
        <authorList>
            <person name="Kim W."/>
            <person name="Song I."/>
            <person name="Jeong J.-H."/>
            <person name="Kim D."/>
            <person name="Kim S."/>
            <person name="Ryu S."/>
            <person name="Song J.Y."/>
            <person name="Lee S.K."/>
        </authorList>
    </citation>
    <scope>NUCLEOTIDE SEQUENCE [LARGE SCALE GENOMIC DNA]</scope>
    <source>
        <tissue evidence="2">Muscle</tissue>
    </source>
</reference>
<keyword evidence="3" id="KW-1185">Reference proteome</keyword>
<dbReference type="EMBL" id="SRLO01000123">
    <property type="protein sequence ID" value="TNN73626.1"/>
    <property type="molecule type" value="Genomic_DNA"/>
</dbReference>
<evidence type="ECO:0000313" key="2">
    <source>
        <dbReference type="EMBL" id="TNN73626.1"/>
    </source>
</evidence>
<evidence type="ECO:0000313" key="3">
    <source>
        <dbReference type="Proteomes" id="UP000314294"/>
    </source>
</evidence>
<organism evidence="2 3">
    <name type="scientific">Liparis tanakae</name>
    <name type="common">Tanaka's snailfish</name>
    <dbReference type="NCBI Taxonomy" id="230148"/>
    <lineage>
        <taxon>Eukaryota</taxon>
        <taxon>Metazoa</taxon>
        <taxon>Chordata</taxon>
        <taxon>Craniata</taxon>
        <taxon>Vertebrata</taxon>
        <taxon>Euteleostomi</taxon>
        <taxon>Actinopterygii</taxon>
        <taxon>Neopterygii</taxon>
        <taxon>Teleostei</taxon>
        <taxon>Neoteleostei</taxon>
        <taxon>Acanthomorphata</taxon>
        <taxon>Eupercaria</taxon>
        <taxon>Perciformes</taxon>
        <taxon>Cottioidei</taxon>
        <taxon>Cottales</taxon>
        <taxon>Liparidae</taxon>
        <taxon>Liparis</taxon>
    </lineage>
</organism>